<dbReference type="AlphaFoldDB" id="A0A552UGV6"/>
<dbReference type="RefSeq" id="WP_143554966.1">
    <property type="nucleotide sequence ID" value="NZ_VJWA01000001.1"/>
</dbReference>
<dbReference type="Pfam" id="PF07589">
    <property type="entry name" value="PEP-CTERM"/>
    <property type="match status" value="1"/>
</dbReference>
<evidence type="ECO:0000256" key="1">
    <source>
        <dbReference type="SAM" id="SignalP"/>
    </source>
</evidence>
<feature type="chain" id="PRO_5021814765" evidence="1">
    <location>
        <begin position="19"/>
        <end position="211"/>
    </location>
</feature>
<dbReference type="OrthoDB" id="7874461at2"/>
<sequence>MKSIFAAVALLAAGPAAAGVLYQSLPDLTVDPVVAGYCSSCNSFLQFRIYDTFTLAQDSTIDSVTFALDTSFYAGNAVNIGFFNLAGALPGTSIASYTFTPAEFTSSVAVPTASERTRSLVTVAIPGLALAAGSYDISFFNANGLSIPGYAKAGGTLYQSGNFFDPAGFKPNQSAAFSVSGAVPEPASWALLITGFGLVGLGMRRRVALAA</sequence>
<comment type="caution">
    <text evidence="3">The sequence shown here is derived from an EMBL/GenBank/DDBJ whole genome shotgun (WGS) entry which is preliminary data.</text>
</comment>
<feature type="signal peptide" evidence="1">
    <location>
        <begin position="1"/>
        <end position="18"/>
    </location>
</feature>
<reference evidence="3 4" key="1">
    <citation type="submission" date="2019-07" db="EMBL/GenBank/DDBJ databases">
        <title>Novel species isolated from glacier.</title>
        <authorList>
            <person name="Liu Q."/>
            <person name="Xin Y.-H."/>
        </authorList>
    </citation>
    <scope>NUCLEOTIDE SEQUENCE [LARGE SCALE GENOMIC DNA]</scope>
    <source>
        <strain evidence="3 4">LB1R16</strain>
    </source>
</reference>
<feature type="domain" description="Ice-binding protein C-terminal" evidence="2">
    <location>
        <begin position="182"/>
        <end position="206"/>
    </location>
</feature>
<keyword evidence="1" id="KW-0732">Signal</keyword>
<evidence type="ECO:0000313" key="4">
    <source>
        <dbReference type="Proteomes" id="UP000317894"/>
    </source>
</evidence>
<protein>
    <submittedName>
        <fullName evidence="3">PEP-CTERM sorting domain-containing protein</fullName>
    </submittedName>
</protein>
<organism evidence="3 4">
    <name type="scientific">Glacieibacterium frigidum</name>
    <dbReference type="NCBI Taxonomy" id="2593303"/>
    <lineage>
        <taxon>Bacteria</taxon>
        <taxon>Pseudomonadati</taxon>
        <taxon>Pseudomonadota</taxon>
        <taxon>Alphaproteobacteria</taxon>
        <taxon>Sphingomonadales</taxon>
        <taxon>Sphingosinicellaceae</taxon>
        <taxon>Glacieibacterium</taxon>
    </lineage>
</organism>
<dbReference type="NCBIfam" id="TIGR02595">
    <property type="entry name" value="PEP_CTERM"/>
    <property type="match status" value="1"/>
</dbReference>
<accession>A0A552UGV6</accession>
<dbReference type="InterPro" id="IPR013424">
    <property type="entry name" value="Ice-binding_C"/>
</dbReference>
<evidence type="ECO:0000259" key="2">
    <source>
        <dbReference type="Pfam" id="PF07589"/>
    </source>
</evidence>
<dbReference type="Proteomes" id="UP000317894">
    <property type="component" value="Unassembled WGS sequence"/>
</dbReference>
<proteinExistence type="predicted"/>
<gene>
    <name evidence="3" type="ORF">FMM06_04450</name>
</gene>
<dbReference type="NCBIfam" id="NF035944">
    <property type="entry name" value="PEPxxWA-CTERM"/>
    <property type="match status" value="1"/>
</dbReference>
<evidence type="ECO:0000313" key="3">
    <source>
        <dbReference type="EMBL" id="TRW17421.1"/>
    </source>
</evidence>
<dbReference type="EMBL" id="VJWA01000001">
    <property type="protein sequence ID" value="TRW17421.1"/>
    <property type="molecule type" value="Genomic_DNA"/>
</dbReference>
<name>A0A552UGV6_9SPHN</name>
<keyword evidence="4" id="KW-1185">Reference proteome</keyword>